<sequence length="33" mass="3889">MLCFLHAEVSFLFPTAENVMPICIIFYNKIYYG</sequence>
<evidence type="ECO:0000313" key="1">
    <source>
        <dbReference type="EMBL" id="MBW83090.1"/>
    </source>
</evidence>
<reference evidence="1" key="1">
    <citation type="submission" date="2018-02" db="EMBL/GenBank/DDBJ databases">
        <title>Rhizophora mucronata_Transcriptome.</title>
        <authorList>
            <person name="Meera S.P."/>
            <person name="Sreeshan A."/>
            <person name="Augustine A."/>
        </authorList>
    </citation>
    <scope>NUCLEOTIDE SEQUENCE</scope>
    <source>
        <tissue evidence="1">Leaf</tissue>
    </source>
</reference>
<proteinExistence type="predicted"/>
<protein>
    <submittedName>
        <fullName evidence="1">Uncharacterized protein</fullName>
    </submittedName>
</protein>
<organism evidence="1">
    <name type="scientific">Rhizophora mucronata</name>
    <name type="common">Asiatic mangrove</name>
    <dbReference type="NCBI Taxonomy" id="61149"/>
    <lineage>
        <taxon>Eukaryota</taxon>
        <taxon>Viridiplantae</taxon>
        <taxon>Streptophyta</taxon>
        <taxon>Embryophyta</taxon>
        <taxon>Tracheophyta</taxon>
        <taxon>Spermatophyta</taxon>
        <taxon>Magnoliopsida</taxon>
        <taxon>eudicotyledons</taxon>
        <taxon>Gunneridae</taxon>
        <taxon>Pentapetalae</taxon>
        <taxon>rosids</taxon>
        <taxon>fabids</taxon>
        <taxon>Malpighiales</taxon>
        <taxon>Rhizophoraceae</taxon>
        <taxon>Rhizophora</taxon>
    </lineage>
</organism>
<name>A0A2P2IPD3_RHIMU</name>
<accession>A0A2P2IPD3</accession>
<dbReference type="AlphaFoldDB" id="A0A2P2IPD3"/>
<dbReference type="EMBL" id="GGEC01002607">
    <property type="protein sequence ID" value="MBW83090.1"/>
    <property type="molecule type" value="Transcribed_RNA"/>
</dbReference>